<proteinExistence type="predicted"/>
<feature type="compositionally biased region" description="Polar residues" evidence="1">
    <location>
        <begin position="1"/>
        <end position="12"/>
    </location>
</feature>
<name>A0A2W5SIR2_CERSP</name>
<comment type="caution">
    <text evidence="2">The sequence shown here is derived from an EMBL/GenBank/DDBJ whole genome shotgun (WGS) entry which is preliminary data.</text>
</comment>
<evidence type="ECO:0000313" key="3">
    <source>
        <dbReference type="Proteomes" id="UP000248975"/>
    </source>
</evidence>
<accession>A0A2W5SIR2</accession>
<dbReference type="Proteomes" id="UP000248975">
    <property type="component" value="Unassembled WGS sequence"/>
</dbReference>
<feature type="region of interest" description="Disordered" evidence="1">
    <location>
        <begin position="133"/>
        <end position="163"/>
    </location>
</feature>
<feature type="region of interest" description="Disordered" evidence="1">
    <location>
        <begin position="1"/>
        <end position="21"/>
    </location>
</feature>
<evidence type="ECO:0000313" key="2">
    <source>
        <dbReference type="EMBL" id="PZQ99195.1"/>
    </source>
</evidence>
<reference evidence="2 3" key="1">
    <citation type="submission" date="2017-08" db="EMBL/GenBank/DDBJ databases">
        <title>Infants hospitalized years apart are colonized by the same room-sourced microbial strains.</title>
        <authorList>
            <person name="Brooks B."/>
            <person name="Olm M.R."/>
            <person name="Firek B.A."/>
            <person name="Baker R."/>
            <person name="Thomas B.C."/>
            <person name="Morowitz M.J."/>
            <person name="Banfield J.F."/>
        </authorList>
    </citation>
    <scope>NUCLEOTIDE SEQUENCE [LARGE SCALE GENOMIC DNA]</scope>
    <source>
        <strain evidence="2">S2_003_000_R2_11</strain>
    </source>
</reference>
<feature type="compositionally biased region" description="Low complexity" evidence="1">
    <location>
        <begin position="141"/>
        <end position="151"/>
    </location>
</feature>
<sequence length="163" mass="16865">MNAMTPSQTASLSLGDGAQPPKMTRKVANAVSILASTGQTVAAAAKEAGMNPDALSRAIHRPGMQEHIEYLKALYALDADKLKGMARGAAIRAGIDLMHTAKSEAVRARMVELFAGERGPAVAVQVNVPAPTGYSYDRPPDAASSAAPAQPTVIDGQSTPVDE</sequence>
<protein>
    <submittedName>
        <fullName evidence="2">Uncharacterized protein</fullName>
    </submittedName>
</protein>
<dbReference type="EMBL" id="QFQS01000001">
    <property type="protein sequence ID" value="PZQ99195.1"/>
    <property type="molecule type" value="Genomic_DNA"/>
</dbReference>
<evidence type="ECO:0000256" key="1">
    <source>
        <dbReference type="SAM" id="MobiDB-lite"/>
    </source>
</evidence>
<organism evidence="2 3">
    <name type="scientific">Cereibacter sphaeroides</name>
    <name type="common">Rhodobacter sphaeroides</name>
    <dbReference type="NCBI Taxonomy" id="1063"/>
    <lineage>
        <taxon>Bacteria</taxon>
        <taxon>Pseudomonadati</taxon>
        <taxon>Pseudomonadota</taxon>
        <taxon>Alphaproteobacteria</taxon>
        <taxon>Rhodobacterales</taxon>
        <taxon>Paracoccaceae</taxon>
        <taxon>Cereibacter</taxon>
    </lineage>
</organism>
<gene>
    <name evidence="2" type="ORF">DI533_00360</name>
</gene>
<dbReference type="AlphaFoldDB" id="A0A2W5SIR2"/>